<feature type="coiled-coil region" evidence="6">
    <location>
        <begin position="1099"/>
        <end position="1126"/>
    </location>
</feature>
<dbReference type="InterPro" id="IPR019559">
    <property type="entry name" value="Cullin_neddylation_domain"/>
</dbReference>
<protein>
    <submittedName>
        <fullName evidence="9">Cullin-domain-containing protein</fullName>
    </submittedName>
</protein>
<dbReference type="InterPro" id="IPR016158">
    <property type="entry name" value="Cullin_homology"/>
</dbReference>
<feature type="compositionally biased region" description="Low complexity" evidence="7">
    <location>
        <begin position="581"/>
        <end position="599"/>
    </location>
</feature>
<evidence type="ECO:0000256" key="1">
    <source>
        <dbReference type="ARBA" id="ARBA00006019"/>
    </source>
</evidence>
<dbReference type="InterPro" id="IPR016159">
    <property type="entry name" value="Cullin_repeat-like_dom_sf"/>
</dbReference>
<dbReference type="SUPFAM" id="SSF74788">
    <property type="entry name" value="Cullin repeat-like"/>
    <property type="match status" value="1"/>
</dbReference>
<dbReference type="SMART" id="SM00884">
    <property type="entry name" value="Cullin_Nedd8"/>
    <property type="match status" value="1"/>
</dbReference>
<dbReference type="PANTHER" id="PTHR11932">
    <property type="entry name" value="CULLIN"/>
    <property type="match status" value="1"/>
</dbReference>
<dbReference type="Proteomes" id="UP000310687">
    <property type="component" value="Unassembled WGS sequence"/>
</dbReference>
<name>A0A4S8XDK4_AURPU</name>
<dbReference type="Gene3D" id="1.20.1310.10">
    <property type="entry name" value="Cullin Repeats"/>
    <property type="match status" value="3"/>
</dbReference>
<keyword evidence="2" id="KW-1017">Isopeptide bond</keyword>
<dbReference type="InterPro" id="IPR045093">
    <property type="entry name" value="Cullin"/>
</dbReference>
<dbReference type="SUPFAM" id="SSF75632">
    <property type="entry name" value="Cullin homology domain"/>
    <property type="match status" value="1"/>
</dbReference>
<evidence type="ECO:0000256" key="4">
    <source>
        <dbReference type="PROSITE-ProRule" id="PRU00330"/>
    </source>
</evidence>
<dbReference type="Pfam" id="PF00888">
    <property type="entry name" value="Cullin"/>
    <property type="match status" value="2"/>
</dbReference>
<dbReference type="FunFam" id="1.20.1310.10:FF:000035">
    <property type="entry name" value="Ubiquitin ligase subunit CulD, putative"/>
    <property type="match status" value="1"/>
</dbReference>
<feature type="compositionally biased region" description="Polar residues" evidence="7">
    <location>
        <begin position="601"/>
        <end position="610"/>
    </location>
</feature>
<dbReference type="GO" id="GO:0031461">
    <property type="term" value="C:cullin-RING ubiquitin ligase complex"/>
    <property type="evidence" value="ECO:0007669"/>
    <property type="project" value="InterPro"/>
</dbReference>
<dbReference type="InterPro" id="IPR059120">
    <property type="entry name" value="Cullin-like_AB"/>
</dbReference>
<comment type="similarity">
    <text evidence="1 4 5">Belongs to the cullin family.</text>
</comment>
<dbReference type="PROSITE" id="PS01256">
    <property type="entry name" value="CULLIN_1"/>
    <property type="match status" value="1"/>
</dbReference>
<accession>A0A4S8XDK4</accession>
<comment type="caution">
    <text evidence="9">The sequence shown here is derived from an EMBL/GenBank/DDBJ whole genome shotgun (WGS) entry which is preliminary data.</text>
</comment>
<dbReference type="EMBL" id="QZAL01000153">
    <property type="protein sequence ID" value="THW35637.1"/>
    <property type="molecule type" value="Genomic_DNA"/>
</dbReference>
<dbReference type="Pfam" id="PF10557">
    <property type="entry name" value="Cullin_Nedd8"/>
    <property type="match status" value="1"/>
</dbReference>
<evidence type="ECO:0000259" key="8">
    <source>
        <dbReference type="PROSITE" id="PS50069"/>
    </source>
</evidence>
<dbReference type="InterPro" id="IPR036317">
    <property type="entry name" value="Cullin_homology_sf"/>
</dbReference>
<sequence length="1370" mass="153332">MSIPQSLNISTALCLIKSKPKHLTVQEYIRALRPHIRTIHSNGQVYRQIDHSAFWQDQHDGLKATLEKERDATFILKQQNDALESQVTQLLARSKPGRKRKVEQEEPEKVKKLKAGTIAITEFGLAANIDPVIKAMRHIHRVQTLCRGRMWSTDSNELAYNLIQTMQAMENIIDPLANKKHSADSCKQTITAVARTCITVFHGLKRMGSLDSNDGFPSHVVHACVCFFAILFTGIENAARLQVESKQPDRGTAVLQALSTLANSLINILRGSSPNCPSHAEILEGATYDLLHRLGETTHELLMDGPQHDDIEHEVQKLPLPDDKRLDPVRQTAMRTMLTAAPFLLDCLRKALIGAHGQPLAAFARLKLQRTLVDRIFGPGTRGPNASEDVLGLPEVFGEPPMAANPIKKEDIQTKTDQFEEEIWALVGWDILACEDKLERTKAGGFASHVDIASTKYNKLFRMTYSHELALDVFSTNLESAGSDCKVVEQQLHGGKEGNPGQRQIIGEQGKGRASSPEVGGASWKLIAEWSGGLNTLRLSALPHSCTLASMPPSISSLPAGDRSPSSSPPHLPARKRKRPSAATTAAATPSASSQPPASLGRQQSIQNLFADQASAAASPSTATDSSPNRKRVKNQPFNMQSDMYSFSSKVIGGNLPAATSTTRRTPGRLNKGFTPKAGTTKLVVKTLKPQPAWDGNKYFEDTWAQLDRALNVIFTQAPVDFSMEELYRGVENLCRQKRAEEIYVKLSSKCKAHVRGPMKTSLLSKQRQSNVQVLDDVLGAWTAWSKQMTVIRCIFYYMDRSYLLQTSRGSLQDVTIKIFRDNIFEDPNLKLAIIDGACDLISADRAGQELEPSHLSQAITMFHDLATYSTSFEPRMLASAQRYVVEWANEKSAEKPLPEYVNEAVTFMTKEIERCELFDTGSQIVFDDKNDTQMVVRLLSLKTRLDHIWRTSFHRSEELGHALRESFETFINKTKKAAATHGTDNSRTGEMIAKYVDQLLRGGAKVIPTDLTLHARDNAGKEEFDDNEAMDEDSEVNAQLDQVLDLFRFVHGKAVFEAFYKKDLARRLLMGRSASADAERSMLARLKTECGAEFTHNLEQMFKDVELAREEMSSYKSRMEEREERPKVDLNVNVLSAAAWPTYPDVPVVIPADIKTAIDEYERHYKSKHSGRKLDWKHSLAHCQMKAKFAKGTKELVVSSFQAIILLLFNGIDASTHLTYDFIKSESGLPEAEVNRTLQSLACAKLRPLAKHPKGREISPTDTFTVDPSFWHDKYRVKINQVQLKETKEENKETHERVAADRNFECQAAVVRVMKSRKTIGHSELIAEVITATRSRGVLDVKDIKKNIDRLIEKDYMEREEGNMYSYIA</sequence>
<keyword evidence="6" id="KW-0175">Coiled coil</keyword>
<dbReference type="Gene3D" id="1.10.10.10">
    <property type="entry name" value="Winged helix-like DNA-binding domain superfamily/Winged helix DNA-binding domain"/>
    <property type="match status" value="1"/>
</dbReference>
<feature type="region of interest" description="Disordered" evidence="7">
    <location>
        <begin position="493"/>
        <end position="518"/>
    </location>
</feature>
<feature type="region of interest" description="Disordered" evidence="7">
    <location>
        <begin position="656"/>
        <end position="676"/>
    </location>
</feature>
<evidence type="ECO:0000256" key="6">
    <source>
        <dbReference type="SAM" id="Coils"/>
    </source>
</evidence>
<dbReference type="InterPro" id="IPR016157">
    <property type="entry name" value="Cullin_CS"/>
</dbReference>
<gene>
    <name evidence="9" type="ORF">D6D22_08035</name>
</gene>
<proteinExistence type="inferred from homology"/>
<evidence type="ECO:0000256" key="5">
    <source>
        <dbReference type="RuleBase" id="RU003829"/>
    </source>
</evidence>
<dbReference type="FunFam" id="1.20.1310.10:FF:000031">
    <property type="entry name" value="Ubiquitin ligase subunit CulD"/>
    <property type="match status" value="1"/>
</dbReference>
<organism evidence="9 10">
    <name type="scientific">Aureobasidium pullulans</name>
    <name type="common">Black yeast</name>
    <name type="synonym">Pullularia pullulans</name>
    <dbReference type="NCBI Taxonomy" id="5580"/>
    <lineage>
        <taxon>Eukaryota</taxon>
        <taxon>Fungi</taxon>
        <taxon>Dikarya</taxon>
        <taxon>Ascomycota</taxon>
        <taxon>Pezizomycotina</taxon>
        <taxon>Dothideomycetes</taxon>
        <taxon>Dothideomycetidae</taxon>
        <taxon>Dothideales</taxon>
        <taxon>Saccotheciaceae</taxon>
        <taxon>Aureobasidium</taxon>
    </lineage>
</organism>
<dbReference type="InterPro" id="IPR036388">
    <property type="entry name" value="WH-like_DNA-bd_sf"/>
</dbReference>
<dbReference type="FunFam" id="1.10.10.10:FF:000014">
    <property type="entry name" value="Cullin 1"/>
    <property type="match status" value="1"/>
</dbReference>
<evidence type="ECO:0000256" key="7">
    <source>
        <dbReference type="SAM" id="MobiDB-lite"/>
    </source>
</evidence>
<dbReference type="Gene3D" id="3.30.230.130">
    <property type="entry name" value="Cullin, Chain C, Domain 2"/>
    <property type="match status" value="1"/>
</dbReference>
<dbReference type="GO" id="GO:0006511">
    <property type="term" value="P:ubiquitin-dependent protein catabolic process"/>
    <property type="evidence" value="ECO:0007669"/>
    <property type="project" value="InterPro"/>
</dbReference>
<dbReference type="Pfam" id="PF26557">
    <property type="entry name" value="Cullin_AB"/>
    <property type="match status" value="1"/>
</dbReference>
<evidence type="ECO:0000313" key="9">
    <source>
        <dbReference type="EMBL" id="THW35637.1"/>
    </source>
</evidence>
<dbReference type="InterPro" id="IPR001373">
    <property type="entry name" value="Cullin_N"/>
</dbReference>
<feature type="compositionally biased region" description="Low complexity" evidence="7">
    <location>
        <begin position="611"/>
        <end position="627"/>
    </location>
</feature>
<dbReference type="SUPFAM" id="SSF46785">
    <property type="entry name" value="Winged helix' DNA-binding domain"/>
    <property type="match status" value="1"/>
</dbReference>
<dbReference type="PROSITE" id="PS50069">
    <property type="entry name" value="CULLIN_2"/>
    <property type="match status" value="1"/>
</dbReference>
<evidence type="ECO:0000256" key="3">
    <source>
        <dbReference type="ARBA" id="ARBA00022843"/>
    </source>
</evidence>
<evidence type="ECO:0000313" key="10">
    <source>
        <dbReference type="Proteomes" id="UP000310687"/>
    </source>
</evidence>
<reference evidence="9 10" key="1">
    <citation type="submission" date="2018-10" db="EMBL/GenBank/DDBJ databases">
        <title>Fifty Aureobasidium pullulans genomes reveal a recombining polyextremotolerant generalist.</title>
        <authorList>
            <person name="Gostincar C."/>
            <person name="Turk M."/>
            <person name="Zajc J."/>
            <person name="Gunde-Cimerman N."/>
        </authorList>
    </citation>
    <scope>NUCLEOTIDE SEQUENCE [LARGE SCALE GENOMIC DNA]</scope>
    <source>
        <strain evidence="9 10">EXF-11013</strain>
    </source>
</reference>
<evidence type="ECO:0000256" key="2">
    <source>
        <dbReference type="ARBA" id="ARBA00022499"/>
    </source>
</evidence>
<dbReference type="GO" id="GO:0031625">
    <property type="term" value="F:ubiquitin protein ligase binding"/>
    <property type="evidence" value="ECO:0007669"/>
    <property type="project" value="InterPro"/>
</dbReference>
<dbReference type="SMART" id="SM00182">
    <property type="entry name" value="CULLIN"/>
    <property type="match status" value="1"/>
</dbReference>
<feature type="domain" description="Cullin family profile" evidence="8">
    <location>
        <begin position="988"/>
        <end position="1243"/>
    </location>
</feature>
<dbReference type="InterPro" id="IPR036390">
    <property type="entry name" value="WH_DNA-bd_sf"/>
</dbReference>
<keyword evidence="3" id="KW-0832">Ubl conjugation</keyword>
<feature type="region of interest" description="Disordered" evidence="7">
    <location>
        <begin position="553"/>
        <end position="639"/>
    </location>
</feature>